<dbReference type="EMBL" id="JARJCW010000001">
    <property type="protein sequence ID" value="KAJ7230323.1"/>
    <property type="molecule type" value="Genomic_DNA"/>
</dbReference>
<sequence length="254" mass="28762">MAPHTASPRAHPGILESLTSRPQLHSIVAVMVVLQQGPSPLQISHVLGISWRDVHQDLHTLPEEFFDSSSGPPEHYYSEVHLSHSVKNRLSDPSQCDSEFWVDTPKWHALLAKWCLRSNGRYNARDIFYANDFWAYHVCRSRPSEDLWDTLRQSPVPCRLTSHAALPAVIAWLEQVDVDDTRELSSMYKNCYRVRVSAAAAGERVRLMGLPIGAVAATINFHRLDRPYPGRKPPDAEQKALQTGVRYSDFLTMP</sequence>
<reference evidence="1" key="1">
    <citation type="submission" date="2023-03" db="EMBL/GenBank/DDBJ databases">
        <title>Massive genome expansion in bonnet fungi (Mycena s.s.) driven by repeated elements and novel gene families across ecological guilds.</title>
        <authorList>
            <consortium name="Lawrence Berkeley National Laboratory"/>
            <person name="Harder C.B."/>
            <person name="Miyauchi S."/>
            <person name="Viragh M."/>
            <person name="Kuo A."/>
            <person name="Thoen E."/>
            <person name="Andreopoulos B."/>
            <person name="Lu D."/>
            <person name="Skrede I."/>
            <person name="Drula E."/>
            <person name="Henrissat B."/>
            <person name="Morin E."/>
            <person name="Kohler A."/>
            <person name="Barry K."/>
            <person name="LaButti K."/>
            <person name="Morin E."/>
            <person name="Salamov A."/>
            <person name="Lipzen A."/>
            <person name="Mereny Z."/>
            <person name="Hegedus B."/>
            <person name="Baldrian P."/>
            <person name="Stursova M."/>
            <person name="Weitz H."/>
            <person name="Taylor A."/>
            <person name="Grigoriev I.V."/>
            <person name="Nagy L.G."/>
            <person name="Martin F."/>
            <person name="Kauserud H."/>
        </authorList>
    </citation>
    <scope>NUCLEOTIDE SEQUENCE</scope>
    <source>
        <strain evidence="1">9144</strain>
    </source>
</reference>
<gene>
    <name evidence="1" type="ORF">GGX14DRAFT_582817</name>
</gene>
<proteinExistence type="predicted"/>
<keyword evidence="2" id="KW-1185">Reference proteome</keyword>
<evidence type="ECO:0000313" key="2">
    <source>
        <dbReference type="Proteomes" id="UP001219525"/>
    </source>
</evidence>
<accession>A0AAD6YV23</accession>
<name>A0AAD6YV23_9AGAR</name>
<dbReference type="Proteomes" id="UP001219525">
    <property type="component" value="Unassembled WGS sequence"/>
</dbReference>
<organism evidence="1 2">
    <name type="scientific">Mycena pura</name>
    <dbReference type="NCBI Taxonomy" id="153505"/>
    <lineage>
        <taxon>Eukaryota</taxon>
        <taxon>Fungi</taxon>
        <taxon>Dikarya</taxon>
        <taxon>Basidiomycota</taxon>
        <taxon>Agaricomycotina</taxon>
        <taxon>Agaricomycetes</taxon>
        <taxon>Agaricomycetidae</taxon>
        <taxon>Agaricales</taxon>
        <taxon>Marasmiineae</taxon>
        <taxon>Mycenaceae</taxon>
        <taxon>Mycena</taxon>
    </lineage>
</organism>
<evidence type="ECO:0000313" key="1">
    <source>
        <dbReference type="EMBL" id="KAJ7230323.1"/>
    </source>
</evidence>
<dbReference type="AlphaFoldDB" id="A0AAD6YV23"/>
<protein>
    <submittedName>
        <fullName evidence="1">Uncharacterized protein</fullName>
    </submittedName>
</protein>
<comment type="caution">
    <text evidence="1">The sequence shown here is derived from an EMBL/GenBank/DDBJ whole genome shotgun (WGS) entry which is preliminary data.</text>
</comment>